<evidence type="ECO:0000256" key="8">
    <source>
        <dbReference type="ARBA" id="ARBA00022989"/>
    </source>
</evidence>
<feature type="transmembrane region" description="Helical" evidence="11">
    <location>
        <begin position="308"/>
        <end position="331"/>
    </location>
</feature>
<keyword evidence="8 11" id="KW-1133">Transmembrane helix</keyword>
<dbReference type="PANTHER" id="PTHR43221">
    <property type="entry name" value="PROTEASE HTPX"/>
    <property type="match status" value="1"/>
</dbReference>
<dbReference type="InterPro" id="IPR050083">
    <property type="entry name" value="HtpX_protease"/>
</dbReference>
<feature type="transmembrane region" description="Helical" evidence="11">
    <location>
        <begin position="29"/>
        <end position="49"/>
    </location>
</feature>
<evidence type="ECO:0000256" key="9">
    <source>
        <dbReference type="ARBA" id="ARBA00023049"/>
    </source>
</evidence>
<feature type="transmembrane region" description="Helical" evidence="11">
    <location>
        <begin position="343"/>
        <end position="362"/>
    </location>
</feature>
<evidence type="ECO:0000256" key="3">
    <source>
        <dbReference type="ARBA" id="ARBA00022670"/>
    </source>
</evidence>
<dbReference type="GO" id="GO:0004222">
    <property type="term" value="F:metalloendopeptidase activity"/>
    <property type="evidence" value="ECO:0007669"/>
    <property type="project" value="InterPro"/>
</dbReference>
<feature type="domain" description="Peptidase M48" evidence="12">
    <location>
        <begin position="260"/>
        <end position="378"/>
    </location>
</feature>
<keyword evidence="9 13" id="KW-0482">Metalloprotease</keyword>
<dbReference type="KEGG" id="tsph:KIH39_14380"/>
<keyword evidence="4 11" id="KW-0812">Transmembrane</keyword>
<dbReference type="AlphaFoldDB" id="A0A8E6B2G6"/>
<evidence type="ECO:0000256" key="2">
    <source>
        <dbReference type="ARBA" id="ARBA00022475"/>
    </source>
</evidence>
<sequence length="516" mass="59451">MAFLLLFCLMIACLPVQWPEPVFGNFPLLVSLSTLLIVLLLVGLATMVSDRVVRHLSRKPDERISISKRYIYCRNLLFFANLFGFALMLVSLGWGWLIQTYCQFNDSRGTARLCPGAELLIVAPFFIILLGTWLVYYDADRAFHETNAYSTFREQSFFSRAGYAFANLRQNLLLTLFPALLMTLQQSITRSFPQTFDSQNTSLMSMASLPILFIFLPWMLPKLMGWKSLPLGEGRDRLHAKANRLGLRYRDILVWNTRGMVANAMVLGLLPVARYVVFTDRLLNELSRDETDAVLGHEIGHVKHHHMLFYALFVILSLIWISMLSEIFRLYHPVWTEQHPNLFFVAPIIILAVYIFVAFGFLSRRCERQADIFGCKAVSCDNPHCLGHDMLQDLGPFRGSLCPTGIQTFARALDHVAEINGMQKHRPSWASFDWRGKPLWIFESITSWLGSWQHSTIHRRVEYLRNLAENLDEEPRFQRRLWLLKWALIIFLLAGIVVCGQIYGWDLLLGDSGFEE</sequence>
<keyword evidence="7" id="KW-0862">Zinc</keyword>
<evidence type="ECO:0000256" key="11">
    <source>
        <dbReference type="SAM" id="Phobius"/>
    </source>
</evidence>
<evidence type="ECO:0000313" key="13">
    <source>
        <dbReference type="EMBL" id="QVL30047.1"/>
    </source>
</evidence>
<organism evidence="13 14">
    <name type="scientific">Telmatocola sphagniphila</name>
    <dbReference type="NCBI Taxonomy" id="1123043"/>
    <lineage>
        <taxon>Bacteria</taxon>
        <taxon>Pseudomonadati</taxon>
        <taxon>Planctomycetota</taxon>
        <taxon>Planctomycetia</taxon>
        <taxon>Gemmatales</taxon>
        <taxon>Gemmataceae</taxon>
    </lineage>
</organism>
<evidence type="ECO:0000256" key="4">
    <source>
        <dbReference type="ARBA" id="ARBA00022692"/>
    </source>
</evidence>
<dbReference type="EC" id="3.4.24.-" evidence="13"/>
<dbReference type="CDD" id="cd07345">
    <property type="entry name" value="M48A_Ste24p-like"/>
    <property type="match status" value="1"/>
</dbReference>
<dbReference type="RefSeq" id="WP_213493931.1">
    <property type="nucleotide sequence ID" value="NZ_CP074694.1"/>
</dbReference>
<dbReference type="GO" id="GO:0006508">
    <property type="term" value="P:proteolysis"/>
    <property type="evidence" value="ECO:0007669"/>
    <property type="project" value="UniProtKB-KW"/>
</dbReference>
<dbReference type="Proteomes" id="UP000676194">
    <property type="component" value="Chromosome"/>
</dbReference>
<dbReference type="Gene3D" id="3.30.2010.10">
    <property type="entry name" value="Metalloproteases ('zincins'), catalytic domain"/>
    <property type="match status" value="1"/>
</dbReference>
<feature type="transmembrane region" description="Helical" evidence="11">
    <location>
        <begin position="117"/>
        <end position="136"/>
    </location>
</feature>
<dbReference type="EMBL" id="CP074694">
    <property type="protein sequence ID" value="QVL30047.1"/>
    <property type="molecule type" value="Genomic_DNA"/>
</dbReference>
<dbReference type="InterPro" id="IPR001915">
    <property type="entry name" value="Peptidase_M48"/>
</dbReference>
<gene>
    <name evidence="13" type="ORF">KIH39_14380</name>
</gene>
<feature type="transmembrane region" description="Helical" evidence="11">
    <location>
        <begin position="486"/>
        <end position="505"/>
    </location>
</feature>
<feature type="transmembrane region" description="Helical" evidence="11">
    <location>
        <begin position="76"/>
        <end position="97"/>
    </location>
</feature>
<keyword evidence="6 13" id="KW-0378">Hydrolase</keyword>
<evidence type="ECO:0000313" key="14">
    <source>
        <dbReference type="Proteomes" id="UP000676194"/>
    </source>
</evidence>
<evidence type="ECO:0000256" key="10">
    <source>
        <dbReference type="ARBA" id="ARBA00023136"/>
    </source>
</evidence>
<keyword evidence="2" id="KW-1003">Cell membrane</keyword>
<evidence type="ECO:0000256" key="5">
    <source>
        <dbReference type="ARBA" id="ARBA00022723"/>
    </source>
</evidence>
<reference evidence="13" key="1">
    <citation type="submission" date="2021-05" db="EMBL/GenBank/DDBJ databases">
        <title>Complete genome sequence of the cellulolytic planctomycete Telmatocola sphagniphila SP2T and characterization of the first cellulase from planctomycetes.</title>
        <authorList>
            <person name="Rakitin A.L."/>
            <person name="Beletsky A.V."/>
            <person name="Naumoff D.G."/>
            <person name="Kulichevskaya I.S."/>
            <person name="Mardanov A.V."/>
            <person name="Ravin N.V."/>
            <person name="Dedysh S.N."/>
        </authorList>
    </citation>
    <scope>NUCLEOTIDE SEQUENCE</scope>
    <source>
        <strain evidence="13">SP2T</strain>
    </source>
</reference>
<protein>
    <submittedName>
        <fullName evidence="13">M48 family metalloprotease</fullName>
        <ecNumber evidence="13">3.4.24.-</ecNumber>
    </submittedName>
</protein>
<evidence type="ECO:0000256" key="7">
    <source>
        <dbReference type="ARBA" id="ARBA00022833"/>
    </source>
</evidence>
<accession>A0A8E6B2G6</accession>
<name>A0A8E6B2G6_9BACT</name>
<comment type="cofactor">
    <cofactor evidence="1">
        <name>Zn(2+)</name>
        <dbReference type="ChEBI" id="CHEBI:29105"/>
    </cofactor>
</comment>
<evidence type="ECO:0000256" key="1">
    <source>
        <dbReference type="ARBA" id="ARBA00001947"/>
    </source>
</evidence>
<keyword evidence="3" id="KW-0645">Protease</keyword>
<dbReference type="Pfam" id="PF01435">
    <property type="entry name" value="Peptidase_M48"/>
    <property type="match status" value="1"/>
</dbReference>
<proteinExistence type="predicted"/>
<keyword evidence="14" id="KW-1185">Reference proteome</keyword>
<feature type="transmembrane region" description="Helical" evidence="11">
    <location>
        <begin position="201"/>
        <end position="220"/>
    </location>
</feature>
<evidence type="ECO:0000259" key="12">
    <source>
        <dbReference type="Pfam" id="PF01435"/>
    </source>
</evidence>
<dbReference type="GO" id="GO:0046872">
    <property type="term" value="F:metal ion binding"/>
    <property type="evidence" value="ECO:0007669"/>
    <property type="project" value="UniProtKB-KW"/>
</dbReference>
<keyword evidence="10 11" id="KW-0472">Membrane</keyword>
<evidence type="ECO:0000256" key="6">
    <source>
        <dbReference type="ARBA" id="ARBA00022801"/>
    </source>
</evidence>
<dbReference type="PANTHER" id="PTHR43221:SF2">
    <property type="entry name" value="PROTEASE HTPX HOMOLOG"/>
    <property type="match status" value="1"/>
</dbReference>
<keyword evidence="5" id="KW-0479">Metal-binding</keyword>